<dbReference type="OrthoDB" id="407861at2759"/>
<feature type="non-terminal residue" evidence="1">
    <location>
        <position position="1"/>
    </location>
</feature>
<comment type="caution">
    <text evidence="1">The sequence shown here is derived from an EMBL/GenBank/DDBJ whole genome shotgun (WGS) entry which is preliminary data.</text>
</comment>
<accession>A0A1Q9BXJ9</accession>
<evidence type="ECO:0000313" key="2">
    <source>
        <dbReference type="Proteomes" id="UP000186817"/>
    </source>
</evidence>
<dbReference type="EMBL" id="LSRX01002548">
    <property type="protein sequence ID" value="OLP75364.1"/>
    <property type="molecule type" value="Genomic_DNA"/>
</dbReference>
<dbReference type="Proteomes" id="UP000186817">
    <property type="component" value="Unassembled WGS sequence"/>
</dbReference>
<sequence length="124" mass="14131">DGVQDPVDALDIEVQLRPCLDDCATCGEVTSLPSASCSQPSEGFWEQFQGAWYRMDDNRCVGEVIRNSMVWHLQWNMPEAETPLERVNDEAVTQEVEGHILLGRVRRDAQMTIHWSDGDVWLLK</sequence>
<proteinExistence type="predicted"/>
<evidence type="ECO:0000313" key="1">
    <source>
        <dbReference type="EMBL" id="OLP75364.1"/>
    </source>
</evidence>
<dbReference type="AlphaFoldDB" id="A0A1Q9BXJ9"/>
<organism evidence="1 2">
    <name type="scientific">Symbiodinium microadriaticum</name>
    <name type="common">Dinoflagellate</name>
    <name type="synonym">Zooxanthella microadriatica</name>
    <dbReference type="NCBI Taxonomy" id="2951"/>
    <lineage>
        <taxon>Eukaryota</taxon>
        <taxon>Sar</taxon>
        <taxon>Alveolata</taxon>
        <taxon>Dinophyceae</taxon>
        <taxon>Suessiales</taxon>
        <taxon>Symbiodiniaceae</taxon>
        <taxon>Symbiodinium</taxon>
    </lineage>
</organism>
<gene>
    <name evidence="1" type="ORF">AK812_SmicGene44853</name>
</gene>
<name>A0A1Q9BXJ9_SYMMI</name>
<reference evidence="1 2" key="1">
    <citation type="submission" date="2016-02" db="EMBL/GenBank/DDBJ databases">
        <title>Genome analysis of coral dinoflagellate symbionts highlights evolutionary adaptations to a symbiotic lifestyle.</title>
        <authorList>
            <person name="Aranda M."/>
            <person name="Li Y."/>
            <person name="Liew Y.J."/>
            <person name="Baumgarten S."/>
            <person name="Simakov O."/>
            <person name="Wilson M."/>
            <person name="Piel J."/>
            <person name="Ashoor H."/>
            <person name="Bougouffa S."/>
            <person name="Bajic V.B."/>
            <person name="Ryu T."/>
            <person name="Ravasi T."/>
            <person name="Bayer T."/>
            <person name="Micklem G."/>
            <person name="Kim H."/>
            <person name="Bhak J."/>
            <person name="Lajeunesse T.C."/>
            <person name="Voolstra C.R."/>
        </authorList>
    </citation>
    <scope>NUCLEOTIDE SEQUENCE [LARGE SCALE GENOMIC DNA]</scope>
    <source>
        <strain evidence="1 2">CCMP2467</strain>
    </source>
</reference>
<protein>
    <submittedName>
        <fullName evidence="1">Uncharacterized protein</fullName>
    </submittedName>
</protein>
<keyword evidence="2" id="KW-1185">Reference proteome</keyword>